<dbReference type="Gene3D" id="2.40.50.90">
    <property type="match status" value="1"/>
</dbReference>
<organism evidence="3">
    <name type="scientific">Wuchereria bancrofti</name>
    <dbReference type="NCBI Taxonomy" id="6293"/>
    <lineage>
        <taxon>Eukaryota</taxon>
        <taxon>Metazoa</taxon>
        <taxon>Ecdysozoa</taxon>
        <taxon>Nematoda</taxon>
        <taxon>Chromadorea</taxon>
        <taxon>Rhabditida</taxon>
        <taxon>Spirurina</taxon>
        <taxon>Spiruromorpha</taxon>
        <taxon>Filarioidea</taxon>
        <taxon>Onchocercidae</taxon>
        <taxon>Wuchereria</taxon>
    </lineage>
</organism>
<dbReference type="PANTHER" id="PTHR22948">
    <property type="entry name" value="TUDOR DOMAIN CONTAINING PROTEIN"/>
    <property type="match status" value="1"/>
</dbReference>
<dbReference type="InterPro" id="IPR002999">
    <property type="entry name" value="Tudor"/>
</dbReference>
<dbReference type="Pfam" id="PF00567">
    <property type="entry name" value="TUDOR"/>
    <property type="match status" value="1"/>
</dbReference>
<dbReference type="AlphaFoldDB" id="A0A1I8ETJ3"/>
<proteinExistence type="predicted"/>
<dbReference type="SUPFAM" id="SSF63748">
    <property type="entry name" value="Tudor/PWWP/MBT"/>
    <property type="match status" value="1"/>
</dbReference>
<dbReference type="Gene3D" id="2.30.30.140">
    <property type="match status" value="1"/>
</dbReference>
<dbReference type="STRING" id="6293.A0A1I8ETJ3"/>
<dbReference type="InterPro" id="IPR050621">
    <property type="entry name" value="Tudor_domain_containing"/>
</dbReference>
<accession>A0A1I8ETJ3</accession>
<name>A0A1I8ETJ3_WUCBA</name>
<dbReference type="PROSITE" id="PS50304">
    <property type="entry name" value="TUDOR"/>
    <property type="match status" value="1"/>
</dbReference>
<keyword evidence="1" id="KW-0175">Coiled coil</keyword>
<feature type="domain" description="Tudor" evidence="2">
    <location>
        <begin position="754"/>
        <end position="812"/>
    </location>
</feature>
<reference evidence="3" key="1">
    <citation type="submission" date="2016-11" db="UniProtKB">
        <authorList>
            <consortium name="WormBaseParasite"/>
        </authorList>
    </citation>
    <scope>IDENTIFICATION</scope>
    <source>
        <strain evidence="3">pt0022</strain>
    </source>
</reference>
<dbReference type="InterPro" id="IPR035437">
    <property type="entry name" value="SNase_OB-fold_sf"/>
</dbReference>
<evidence type="ECO:0000256" key="1">
    <source>
        <dbReference type="SAM" id="Coils"/>
    </source>
</evidence>
<feature type="coiled-coil region" evidence="1">
    <location>
        <begin position="227"/>
        <end position="258"/>
    </location>
</feature>
<dbReference type="CDD" id="cd20379">
    <property type="entry name" value="Tudor_dTUD-like"/>
    <property type="match status" value="1"/>
</dbReference>
<dbReference type="GO" id="GO:0005737">
    <property type="term" value="C:cytoplasm"/>
    <property type="evidence" value="ECO:0007669"/>
    <property type="project" value="UniProtKB-ARBA"/>
</dbReference>
<dbReference type="WBParaSite" id="maker-PairedContig_502-snap-gene-0.2-mRNA-1">
    <property type="protein sequence ID" value="maker-PairedContig_502-snap-gene-0.2-mRNA-1"/>
    <property type="gene ID" value="maker-PairedContig_502-snap-gene-0.2"/>
</dbReference>
<evidence type="ECO:0000313" key="3">
    <source>
        <dbReference type="WBParaSite" id="maker-PairedContig_502-snap-gene-0.2-mRNA-1"/>
    </source>
</evidence>
<dbReference type="SMART" id="SM00333">
    <property type="entry name" value="TUDOR"/>
    <property type="match status" value="1"/>
</dbReference>
<sequence>MAMKSVSSPVVTKKTKNDIFMFAPFQITLGREFAARVTEKLADNIYLMRDTEQLAILYQYVVRPIKRLSPSMYLYGYPEVACIARVARPCNLPRVSRSRLYRALASQFSTEDGTCSAFLVDYGQHVVCDSFAIYDLCGQPSNVLKIPVAAFKFGIIKEQSQSLQNLEVDKEYTVCITTFADDGVYWGKVVQVTQPSATQKTHTATNMEDIYCGEVDDMTVPSIEQSIQISEEKLREKNERLQIERELLEMKKSKFEQDWTLQTLQLQFATILKRLNTISIPFAPASASTCNSFPNLTSLPVQTESGLNSNTSSWNQYSSFPACQGWAQAGTVNPSLCATLPNNLSFNPMTVQQLPPVLAYFMNLYKQYPNQQERNMHTRATTQIMNPCSVYSNAGDFFETYNDSVALNTTRESTRPSSPTSTLASQGARICHFRPSDSEISAIVNGDLNNNFQQQEYKPKQTLLRKTQYGQPPTHVLNEYYSMTGLKTSTGVQQQASTKQHQLTNAGAEYAIQHVEQGSENGNRLNSNGAGYFSAEPISLREIQEKALYIHRSRDRNGYLMQETERQYAPAISQCMPAISRCIPAVSQCMPAISHCVPVMSQCAPTISQCAPAISQCAPTISHFRNATICDTLNEIINTRFYVDCSYPFRILFRSSFYISNNEDNQNVANLKADNLSAFKFNDYHFIRSLKYESYVPYIEVVEQRVYTVKRSDDDWSNQNWPLFFVQIQEDKLLDIIDQYLDCLAAVEPLPRKDIKLGTLCVSYCRAFQAMFRAVITAIYDTNVEVHYIDYGNYERVTYNDLHSIDDLPGITKRHPAMGIPCLLVNVDDINIGFNEDNNSLLHFMNAVSCEKPFFKLKFLRKRTDNVMVVELVDNNDKS</sequence>
<protein>
    <submittedName>
        <fullName evidence="3">Tudor domain-containing protein</fullName>
    </submittedName>
</protein>
<evidence type="ECO:0000259" key="2">
    <source>
        <dbReference type="PROSITE" id="PS50304"/>
    </source>
</evidence>